<dbReference type="RefSeq" id="WP_093476829.1">
    <property type="nucleotide sequence ID" value="NZ_FOUI01000012.1"/>
</dbReference>
<proteinExistence type="predicted"/>
<organism evidence="1 2">
    <name type="scientific">Halopseudomonas yangmingensis</name>
    <dbReference type="NCBI Taxonomy" id="1720063"/>
    <lineage>
        <taxon>Bacteria</taxon>
        <taxon>Pseudomonadati</taxon>
        <taxon>Pseudomonadota</taxon>
        <taxon>Gammaproteobacteria</taxon>
        <taxon>Pseudomonadales</taxon>
        <taxon>Pseudomonadaceae</taxon>
        <taxon>Halopseudomonas</taxon>
    </lineage>
</organism>
<sequence>MKQRLTDELIIRFLCDAEAGMPDQNTSGLGKRLGGDGITILPLRIAARRSTIRKMEDGTEKQILPRACFPFLNGTWSGRFGVEDVMLG</sequence>
<dbReference type="EMBL" id="FOUI01000012">
    <property type="protein sequence ID" value="SFM69354.1"/>
    <property type="molecule type" value="Genomic_DNA"/>
</dbReference>
<evidence type="ECO:0000313" key="2">
    <source>
        <dbReference type="Proteomes" id="UP000243629"/>
    </source>
</evidence>
<gene>
    <name evidence="1" type="ORF">SAMN05216217_11210</name>
</gene>
<dbReference type="Proteomes" id="UP000243629">
    <property type="component" value="Unassembled WGS sequence"/>
</dbReference>
<protein>
    <submittedName>
        <fullName evidence="1">Uncharacterized protein</fullName>
    </submittedName>
</protein>
<name>A0A1I4SY20_9GAMM</name>
<evidence type="ECO:0000313" key="1">
    <source>
        <dbReference type="EMBL" id="SFM69354.1"/>
    </source>
</evidence>
<reference evidence="2" key="1">
    <citation type="submission" date="2016-10" db="EMBL/GenBank/DDBJ databases">
        <authorList>
            <person name="Varghese N."/>
            <person name="Submissions S."/>
        </authorList>
    </citation>
    <scope>NUCLEOTIDE SEQUENCE [LARGE SCALE GENOMIC DNA]</scope>
    <source>
        <strain evidence="2">DSM 24213</strain>
    </source>
</reference>
<accession>A0A1I4SY20</accession>
<dbReference type="AlphaFoldDB" id="A0A1I4SY20"/>
<keyword evidence="2" id="KW-1185">Reference proteome</keyword>